<dbReference type="Gene3D" id="3.30.1370.10">
    <property type="entry name" value="K Homology domain, type 1"/>
    <property type="match status" value="1"/>
</dbReference>
<evidence type="ECO:0000313" key="3">
    <source>
        <dbReference type="Proteomes" id="UP000261520"/>
    </source>
</evidence>
<evidence type="ECO:0000259" key="1">
    <source>
        <dbReference type="Pfam" id="PF16274"/>
    </source>
</evidence>
<proteinExistence type="predicted"/>
<evidence type="ECO:0000313" key="2">
    <source>
        <dbReference type="Ensembl" id="ENSPMGP00000010087.1"/>
    </source>
</evidence>
<organism evidence="2 3">
    <name type="scientific">Periophthalmus magnuspinnatus</name>
    <dbReference type="NCBI Taxonomy" id="409849"/>
    <lineage>
        <taxon>Eukaryota</taxon>
        <taxon>Metazoa</taxon>
        <taxon>Chordata</taxon>
        <taxon>Craniata</taxon>
        <taxon>Vertebrata</taxon>
        <taxon>Euteleostomi</taxon>
        <taxon>Actinopterygii</taxon>
        <taxon>Neopterygii</taxon>
        <taxon>Teleostei</taxon>
        <taxon>Neoteleostei</taxon>
        <taxon>Acanthomorphata</taxon>
        <taxon>Gobiaria</taxon>
        <taxon>Gobiiformes</taxon>
        <taxon>Gobioidei</taxon>
        <taxon>Gobiidae</taxon>
        <taxon>Oxudercinae</taxon>
        <taxon>Periophthalmus</taxon>
    </lineage>
</organism>
<keyword evidence="3" id="KW-1185">Reference proteome</keyword>
<protein>
    <recommendedName>
        <fullName evidence="1">KHDRBS Qua1 domain-containing protein</fullName>
    </recommendedName>
</protein>
<feature type="domain" description="KHDRBS Qua1" evidence="1">
    <location>
        <begin position="6"/>
        <end position="56"/>
    </location>
</feature>
<dbReference type="AlphaFoldDB" id="A0A3B3ZZA4"/>
<name>A0A3B3ZZA4_9GOBI</name>
<dbReference type="STRING" id="409849.ENSPMGP00000010087"/>
<reference evidence="2" key="1">
    <citation type="submission" date="2025-08" db="UniProtKB">
        <authorList>
            <consortium name="Ensembl"/>
        </authorList>
    </citation>
    <scope>IDENTIFICATION</scope>
</reference>
<reference evidence="2" key="2">
    <citation type="submission" date="2025-09" db="UniProtKB">
        <authorList>
            <consortium name="Ensembl"/>
        </authorList>
    </citation>
    <scope>IDENTIFICATION</scope>
</reference>
<dbReference type="Proteomes" id="UP000261520">
    <property type="component" value="Unplaced"/>
</dbReference>
<dbReference type="GO" id="GO:0003723">
    <property type="term" value="F:RNA binding"/>
    <property type="evidence" value="ECO:0007669"/>
    <property type="project" value="InterPro"/>
</dbReference>
<sequence length="101" mass="11599">TGETNKYLPELQAEKDTLDTSFTHSIKLLTAEIDRIQKGETKKDSETYLDLFTTKNIKLKERVLIPVKQYPKVSLDLYLAQTCRRIDRSEVEPPLNSSPCV</sequence>
<dbReference type="InterPro" id="IPR036612">
    <property type="entry name" value="KH_dom_type_1_sf"/>
</dbReference>
<dbReference type="InterPro" id="IPR032571">
    <property type="entry name" value="Qua1_dom"/>
</dbReference>
<dbReference type="Pfam" id="PF16274">
    <property type="entry name" value="Qua1"/>
    <property type="match status" value="1"/>
</dbReference>
<accession>A0A3B3ZZA4</accession>
<dbReference type="Ensembl" id="ENSPMGT00000010763.1">
    <property type="protein sequence ID" value="ENSPMGP00000010087.1"/>
    <property type="gene ID" value="ENSPMGG00000008369.1"/>
</dbReference>